<dbReference type="GO" id="GO:0005886">
    <property type="term" value="C:plasma membrane"/>
    <property type="evidence" value="ECO:0007669"/>
    <property type="project" value="UniProtKB-SubCell"/>
</dbReference>
<dbReference type="PRINTS" id="PR00245">
    <property type="entry name" value="OLFACTORYR"/>
</dbReference>
<dbReference type="PROSITE" id="PS00237">
    <property type="entry name" value="G_PROTEIN_RECEP_F1_1"/>
    <property type="match status" value="1"/>
</dbReference>
<dbReference type="GO" id="GO:0004930">
    <property type="term" value="F:G protein-coupled receptor activity"/>
    <property type="evidence" value="ECO:0007669"/>
    <property type="project" value="UniProtKB-KW"/>
</dbReference>
<dbReference type="GeneID" id="101358351"/>
<keyword evidence="12" id="KW-1185">Reference proteome</keyword>
<dbReference type="Proteomes" id="UP000248480">
    <property type="component" value="Unplaced"/>
</dbReference>
<dbReference type="AlphaFoldDB" id="A0A2Y9E4U9"/>
<dbReference type="InterPro" id="IPR000276">
    <property type="entry name" value="GPCR_Rhodpsn"/>
</dbReference>
<evidence type="ECO:0000256" key="9">
    <source>
        <dbReference type="RuleBase" id="RU000688"/>
    </source>
</evidence>
<dbReference type="Pfam" id="PF13853">
    <property type="entry name" value="7tm_4"/>
    <property type="match status" value="1"/>
</dbReference>
<protein>
    <recommendedName>
        <fullName evidence="10">Olfactory receptor</fullName>
    </recommendedName>
</protein>
<dbReference type="FunFam" id="1.20.1070.10:FF:000008">
    <property type="entry name" value="Olfactory receptor"/>
    <property type="match status" value="1"/>
</dbReference>
<keyword evidence="2 10" id="KW-1003">Cell membrane</keyword>
<evidence type="ECO:0000256" key="4">
    <source>
        <dbReference type="ARBA" id="ARBA00022692"/>
    </source>
</evidence>
<dbReference type="KEGG" id="tmu:101358351"/>
<evidence type="ECO:0000256" key="5">
    <source>
        <dbReference type="ARBA" id="ARBA00022725"/>
    </source>
</evidence>
<dbReference type="PRINTS" id="PR00237">
    <property type="entry name" value="GPCRRHODOPSN"/>
</dbReference>
<feature type="transmembrane region" description="Helical" evidence="10">
    <location>
        <begin position="133"/>
        <end position="154"/>
    </location>
</feature>
<reference evidence="13" key="1">
    <citation type="submission" date="2025-08" db="UniProtKB">
        <authorList>
            <consortium name="RefSeq"/>
        </authorList>
    </citation>
    <scope>IDENTIFICATION</scope>
</reference>
<evidence type="ECO:0000259" key="11">
    <source>
        <dbReference type="PROSITE" id="PS50262"/>
    </source>
</evidence>
<evidence type="ECO:0000313" key="12">
    <source>
        <dbReference type="Proteomes" id="UP000248480"/>
    </source>
</evidence>
<name>A0A2Y9E4U9_TRIMA</name>
<sequence length="340" mass="38335">MGNQKLEKNKATREPIIEEPPKVILICYQVQINETSGTDFILLGLSFDIKHINLFIGVMLLIYIVALILNSILILLIWMDSYFHKPMYFLLSQVALMDLILISSFVLLINFVSKMPINFFSGRRNISRSDCGTQIFFFLTLGIAECILITLMSYDRYVAICNPLRYVIIMSHRVCVQMAAFSWAGGVITSLVHSTYAMHFPTCGSREISPFLCELTAVLKLACEDISAYERAVVVTSIMVLLISLSLIFSSFALIFLAILHMNSPEGRNKALTTCSSHLSVVCLYYGPAIVIYMRLSSYHNAKLDQVLFILGPILTPMLNSLIYSLRNKEVVWALRKVLG</sequence>
<feature type="transmembrane region" description="Helical" evidence="10">
    <location>
        <begin position="272"/>
        <end position="294"/>
    </location>
</feature>
<evidence type="ECO:0000256" key="6">
    <source>
        <dbReference type="ARBA" id="ARBA00022989"/>
    </source>
</evidence>
<dbReference type="Gene3D" id="1.20.1070.10">
    <property type="entry name" value="Rhodopsin 7-helix transmembrane proteins"/>
    <property type="match status" value="1"/>
</dbReference>
<feature type="domain" description="G-protein coupled receptors family 1 profile" evidence="11">
    <location>
        <begin position="69"/>
        <end position="324"/>
    </location>
</feature>
<dbReference type="InterPro" id="IPR017452">
    <property type="entry name" value="GPCR_Rhodpsn_7TM"/>
</dbReference>
<organism evidence="12 13">
    <name type="scientific">Trichechus manatus latirostris</name>
    <name type="common">Florida manatee</name>
    <dbReference type="NCBI Taxonomy" id="127582"/>
    <lineage>
        <taxon>Eukaryota</taxon>
        <taxon>Metazoa</taxon>
        <taxon>Chordata</taxon>
        <taxon>Craniata</taxon>
        <taxon>Vertebrata</taxon>
        <taxon>Euteleostomi</taxon>
        <taxon>Mammalia</taxon>
        <taxon>Eutheria</taxon>
        <taxon>Afrotheria</taxon>
        <taxon>Sirenia</taxon>
        <taxon>Trichechidae</taxon>
        <taxon>Trichechus</taxon>
    </lineage>
</organism>
<evidence type="ECO:0000256" key="8">
    <source>
        <dbReference type="ARBA" id="ARBA00023224"/>
    </source>
</evidence>
<evidence type="ECO:0000256" key="2">
    <source>
        <dbReference type="ARBA" id="ARBA00022475"/>
    </source>
</evidence>
<evidence type="ECO:0000256" key="1">
    <source>
        <dbReference type="ARBA" id="ARBA00004651"/>
    </source>
</evidence>
<keyword evidence="3 10" id="KW-0716">Sensory transduction</keyword>
<keyword evidence="7 10" id="KW-0472">Membrane</keyword>
<keyword evidence="6 10" id="KW-1133">Transmembrane helix</keyword>
<proteinExistence type="inferred from homology"/>
<keyword evidence="4 9" id="KW-0812">Transmembrane</keyword>
<feature type="transmembrane region" description="Helical" evidence="10">
    <location>
        <begin position="52"/>
        <end position="78"/>
    </location>
</feature>
<comment type="subcellular location">
    <subcellularLocation>
        <location evidence="1 10">Cell membrane</location>
        <topology evidence="1 10">Multi-pass membrane protein</topology>
    </subcellularLocation>
</comment>
<feature type="transmembrane region" description="Helical" evidence="10">
    <location>
        <begin position="238"/>
        <end position="260"/>
    </location>
</feature>
<comment type="similarity">
    <text evidence="9">Belongs to the G-protein coupled receptor 1 family.</text>
</comment>
<dbReference type="InParanoid" id="A0A2Y9E4U9"/>
<keyword evidence="5 10" id="KW-0552">Olfaction</keyword>
<evidence type="ECO:0000256" key="10">
    <source>
        <dbReference type="RuleBase" id="RU363047"/>
    </source>
</evidence>
<accession>A0A2Y9E4U9</accession>
<keyword evidence="9" id="KW-0297">G-protein coupled receptor</keyword>
<dbReference type="STRING" id="127582.A0A2Y9E4U9"/>
<keyword evidence="8 9" id="KW-0807">Transducer</keyword>
<dbReference type="SUPFAM" id="SSF81321">
    <property type="entry name" value="Family A G protein-coupled receptor-like"/>
    <property type="match status" value="1"/>
</dbReference>
<keyword evidence="9" id="KW-0675">Receptor</keyword>
<dbReference type="InterPro" id="IPR000725">
    <property type="entry name" value="Olfact_rcpt"/>
</dbReference>
<evidence type="ECO:0000256" key="7">
    <source>
        <dbReference type="ARBA" id="ARBA00023136"/>
    </source>
</evidence>
<dbReference type="PANTHER" id="PTHR26453">
    <property type="entry name" value="OLFACTORY RECEPTOR"/>
    <property type="match status" value="1"/>
</dbReference>
<dbReference type="OrthoDB" id="10017003at2759"/>
<dbReference type="RefSeq" id="XP_004387234.2">
    <property type="nucleotide sequence ID" value="XM_004387177.2"/>
</dbReference>
<dbReference type="CDD" id="cd15421">
    <property type="entry name" value="7tmA_OR2T-like"/>
    <property type="match status" value="1"/>
</dbReference>
<feature type="transmembrane region" description="Helical" evidence="10">
    <location>
        <begin position="306"/>
        <end position="326"/>
    </location>
</feature>
<dbReference type="PROSITE" id="PS50262">
    <property type="entry name" value="G_PROTEIN_RECEP_F1_2"/>
    <property type="match status" value="1"/>
</dbReference>
<feature type="transmembrane region" description="Helical" evidence="10">
    <location>
        <begin position="174"/>
        <end position="192"/>
    </location>
</feature>
<gene>
    <name evidence="13" type="primary">LOC101358351</name>
</gene>
<evidence type="ECO:0000313" key="13">
    <source>
        <dbReference type="RefSeq" id="XP_004387234.2"/>
    </source>
</evidence>
<feature type="transmembrane region" description="Helical" evidence="10">
    <location>
        <begin position="90"/>
        <end position="113"/>
    </location>
</feature>
<evidence type="ECO:0000256" key="3">
    <source>
        <dbReference type="ARBA" id="ARBA00022606"/>
    </source>
</evidence>
<dbReference type="GO" id="GO:0004984">
    <property type="term" value="F:olfactory receptor activity"/>
    <property type="evidence" value="ECO:0007669"/>
    <property type="project" value="InterPro"/>
</dbReference>